<keyword evidence="2" id="KW-0813">Transport</keyword>
<dbReference type="InterPro" id="IPR003593">
    <property type="entry name" value="AAA+_ATPase"/>
</dbReference>
<evidence type="ECO:0000313" key="10">
    <source>
        <dbReference type="Proteomes" id="UP001236258"/>
    </source>
</evidence>
<dbReference type="SUPFAM" id="SSF52540">
    <property type="entry name" value="P-loop containing nucleoside triphosphate hydrolases"/>
    <property type="match status" value="1"/>
</dbReference>
<dbReference type="Proteomes" id="UP001236258">
    <property type="component" value="Unassembled WGS sequence"/>
</dbReference>
<dbReference type="RefSeq" id="WP_305944746.1">
    <property type="nucleotide sequence ID" value="NZ_JAUZVY010000002.1"/>
</dbReference>
<keyword evidence="5 9" id="KW-0067">ATP-binding</keyword>
<organism evidence="9 10">
    <name type="scientific">Alkalimonas delamerensis</name>
    <dbReference type="NCBI Taxonomy" id="265981"/>
    <lineage>
        <taxon>Bacteria</taxon>
        <taxon>Pseudomonadati</taxon>
        <taxon>Pseudomonadota</taxon>
        <taxon>Gammaproteobacteria</taxon>
        <taxon>Alkalimonas</taxon>
    </lineage>
</organism>
<keyword evidence="10" id="KW-1185">Reference proteome</keyword>
<accession>A0ABT9GNR7</accession>
<dbReference type="InterPro" id="IPR003439">
    <property type="entry name" value="ABC_transporter-like_ATP-bd"/>
</dbReference>
<proteinExistence type="predicted"/>
<feature type="domain" description="ABC transporter" evidence="8">
    <location>
        <begin position="4"/>
        <end position="248"/>
    </location>
</feature>
<evidence type="ECO:0000256" key="2">
    <source>
        <dbReference type="ARBA" id="ARBA00022448"/>
    </source>
</evidence>
<keyword evidence="6" id="KW-1278">Translocase</keyword>
<comment type="caution">
    <text evidence="9">The sequence shown here is derived from an EMBL/GenBank/DDBJ whole genome shotgun (WGS) entry which is preliminary data.</text>
</comment>
<dbReference type="NCBIfam" id="TIGR02315">
    <property type="entry name" value="ABC_phnC"/>
    <property type="match status" value="1"/>
</dbReference>
<evidence type="ECO:0000256" key="4">
    <source>
        <dbReference type="ARBA" id="ARBA00022741"/>
    </source>
</evidence>
<protein>
    <submittedName>
        <fullName evidence="9">Phosphonate ABC transporter ATP-binding protein</fullName>
    </submittedName>
</protein>
<keyword evidence="7" id="KW-0472">Membrane</keyword>
<dbReference type="PROSITE" id="PS50893">
    <property type="entry name" value="ABC_TRANSPORTER_2"/>
    <property type="match status" value="1"/>
</dbReference>
<comment type="subcellular location">
    <subcellularLocation>
        <location evidence="1">Cell inner membrane</location>
        <topology evidence="1">Peripheral membrane protein</topology>
    </subcellularLocation>
</comment>
<dbReference type="InterPro" id="IPR027417">
    <property type="entry name" value="P-loop_NTPase"/>
</dbReference>
<evidence type="ECO:0000256" key="5">
    <source>
        <dbReference type="ARBA" id="ARBA00022840"/>
    </source>
</evidence>
<dbReference type="InterPro" id="IPR050086">
    <property type="entry name" value="MetN_ABC_transporter-like"/>
</dbReference>
<dbReference type="InterPro" id="IPR012693">
    <property type="entry name" value="ABC_transpr_PhnC"/>
</dbReference>
<dbReference type="PROSITE" id="PS00211">
    <property type="entry name" value="ABC_TRANSPORTER_1"/>
    <property type="match status" value="1"/>
</dbReference>
<evidence type="ECO:0000256" key="1">
    <source>
        <dbReference type="ARBA" id="ARBA00004417"/>
    </source>
</evidence>
<dbReference type="InterPro" id="IPR017871">
    <property type="entry name" value="ABC_transporter-like_CS"/>
</dbReference>
<dbReference type="CDD" id="cd03256">
    <property type="entry name" value="ABC_PhnC_transporter"/>
    <property type="match status" value="1"/>
</dbReference>
<keyword evidence="4" id="KW-0547">Nucleotide-binding</keyword>
<name>A0ABT9GNR7_9GAMM</name>
<reference evidence="9 10" key="1">
    <citation type="submission" date="2023-08" db="EMBL/GenBank/DDBJ databases">
        <authorList>
            <person name="Joshi A."/>
            <person name="Thite S."/>
        </authorList>
    </citation>
    <scope>NUCLEOTIDE SEQUENCE [LARGE SCALE GENOMIC DNA]</scope>
    <source>
        <strain evidence="9 10">1E1</strain>
    </source>
</reference>
<evidence type="ECO:0000256" key="7">
    <source>
        <dbReference type="ARBA" id="ARBA00023136"/>
    </source>
</evidence>
<evidence type="ECO:0000256" key="6">
    <source>
        <dbReference type="ARBA" id="ARBA00022967"/>
    </source>
</evidence>
<evidence type="ECO:0000256" key="3">
    <source>
        <dbReference type="ARBA" id="ARBA00022475"/>
    </source>
</evidence>
<dbReference type="GO" id="GO:0005524">
    <property type="term" value="F:ATP binding"/>
    <property type="evidence" value="ECO:0007669"/>
    <property type="project" value="UniProtKB-KW"/>
</dbReference>
<dbReference type="Gene3D" id="3.40.50.300">
    <property type="entry name" value="P-loop containing nucleotide triphosphate hydrolases"/>
    <property type="match status" value="1"/>
</dbReference>
<keyword evidence="3" id="KW-1003">Cell membrane</keyword>
<dbReference type="PANTHER" id="PTHR43166:SF6">
    <property type="entry name" value="PHOSPHONATES IMPORT ATP-BINDING PROTEIN PHNC"/>
    <property type="match status" value="1"/>
</dbReference>
<sequence>MQLLQCNNLSKTYPNGTQALHDVNFTVEEGEFLVIIGLSGSGKSTLLRCINQLHPVSSGELYFEQQQLTAMAGKELRQQRSRIGMIFQQFNLIPRKTVLTNVLAGALAVTPVWKSLLGLYSEAQKKQALDYLKIVGLEHKAYVRADNLSGGQQQRVAIARALMQNPKILLADEPVASLDPSTSHSVMKYLQKINQELGVTVICNLHFLSLVRTYASRVIALKGGRIVYQGAPDDIDEQWFKTIYGEDAVEVSIN</sequence>
<dbReference type="Pfam" id="PF00005">
    <property type="entry name" value="ABC_tran"/>
    <property type="match status" value="1"/>
</dbReference>
<gene>
    <name evidence="9" type="primary">phnC</name>
    <name evidence="9" type="ORF">Q3O59_06205</name>
</gene>
<dbReference type="EMBL" id="JAUZVY010000002">
    <property type="protein sequence ID" value="MDP4528622.1"/>
    <property type="molecule type" value="Genomic_DNA"/>
</dbReference>
<dbReference type="PANTHER" id="PTHR43166">
    <property type="entry name" value="AMINO ACID IMPORT ATP-BINDING PROTEIN"/>
    <property type="match status" value="1"/>
</dbReference>
<evidence type="ECO:0000259" key="8">
    <source>
        <dbReference type="PROSITE" id="PS50893"/>
    </source>
</evidence>
<evidence type="ECO:0000313" key="9">
    <source>
        <dbReference type="EMBL" id="MDP4528622.1"/>
    </source>
</evidence>
<dbReference type="SMART" id="SM00382">
    <property type="entry name" value="AAA"/>
    <property type="match status" value="1"/>
</dbReference>